<name>A0A2N0PFA3_9GLOM</name>
<dbReference type="Proteomes" id="UP000232722">
    <property type="component" value="Unassembled WGS sequence"/>
</dbReference>
<feature type="region of interest" description="Disordered" evidence="2">
    <location>
        <begin position="240"/>
        <end position="283"/>
    </location>
</feature>
<keyword evidence="1" id="KW-0479">Metal-binding</keyword>
<dbReference type="VEuPathDB" id="FungiDB:RhiirA1_404299"/>
<reference evidence="4 5" key="2">
    <citation type="submission" date="2017-09" db="EMBL/GenBank/DDBJ databases">
        <title>Extensive intraspecific genome diversity in a model arbuscular mycorrhizal fungus.</title>
        <authorList>
            <person name="Chen E.C."/>
            <person name="Morin E."/>
            <person name="Beaudet D."/>
            <person name="Noel J."/>
            <person name="Ndikumana S."/>
            <person name="Charron P."/>
            <person name="St-Onge C."/>
            <person name="Giorgi J."/>
            <person name="Grigoriev I.V."/>
            <person name="Roux C."/>
            <person name="Martin F.M."/>
            <person name="Corradi N."/>
        </authorList>
    </citation>
    <scope>NUCLEOTIDE SEQUENCE [LARGE SCALE GENOMIC DNA]</scope>
    <source>
        <strain evidence="4 5">A5</strain>
    </source>
</reference>
<keyword evidence="1" id="KW-0862">Zinc</keyword>
<sequence>MELAFSYDARPLDQSYINNEDSHDLLFANDFIEKQEVRQLSFQQLLLSCDQKEIKSLWGVSYLTSSDTHHLVILLDNGMYKCSCMSLINRGTVCRHYFCVMLRTSQAQFHIGFLNPRWFVETSPDLRSRPFCPASKFKMDLVIPYLESNNPPNFLHSINENILNRNNPYVTLSKQKLYYMNIKGLSKQASCVACKTCDESFVTLLEDYITKKNHEALEWAQLGSLNNRSQDLINLEPDQENAEQLGNPIIRRPKGRPPGVARYKNPLEESSKPNEGTCKRKNQQNKCSLCNNVGHNRTTCPSNPNGKKRKTSL</sequence>
<dbReference type="AlphaFoldDB" id="A0A2N0PFA3"/>
<evidence type="ECO:0000256" key="1">
    <source>
        <dbReference type="PROSITE-ProRule" id="PRU00325"/>
    </source>
</evidence>
<protein>
    <recommendedName>
        <fullName evidence="3">SWIM-type domain-containing protein</fullName>
    </recommendedName>
</protein>
<dbReference type="VEuPathDB" id="FungiDB:RhiirA1_485299"/>
<keyword evidence="1" id="KW-0863">Zinc-finger</keyword>
<dbReference type="VEuPathDB" id="FungiDB:RhiirFUN_021322"/>
<dbReference type="PROSITE" id="PS50966">
    <property type="entry name" value="ZF_SWIM"/>
    <property type="match status" value="1"/>
</dbReference>
<evidence type="ECO:0000313" key="4">
    <source>
        <dbReference type="EMBL" id="PKC05510.1"/>
    </source>
</evidence>
<evidence type="ECO:0000256" key="2">
    <source>
        <dbReference type="SAM" id="MobiDB-lite"/>
    </source>
</evidence>
<dbReference type="VEuPathDB" id="FungiDB:FUN_008992"/>
<dbReference type="GO" id="GO:0008270">
    <property type="term" value="F:zinc ion binding"/>
    <property type="evidence" value="ECO:0007669"/>
    <property type="project" value="UniProtKB-KW"/>
</dbReference>
<dbReference type="InterPro" id="IPR007527">
    <property type="entry name" value="Znf_SWIM"/>
</dbReference>
<accession>A0A2N0PFA3</accession>
<dbReference type="EMBL" id="LLXJ01000869">
    <property type="protein sequence ID" value="PKC05510.1"/>
    <property type="molecule type" value="Genomic_DNA"/>
</dbReference>
<evidence type="ECO:0000313" key="5">
    <source>
        <dbReference type="Proteomes" id="UP000232722"/>
    </source>
</evidence>
<proteinExistence type="predicted"/>
<evidence type="ECO:0000259" key="3">
    <source>
        <dbReference type="PROSITE" id="PS50966"/>
    </source>
</evidence>
<gene>
    <name evidence="4" type="ORF">RhiirA5_485345</name>
</gene>
<reference evidence="4 5" key="1">
    <citation type="submission" date="2016-04" db="EMBL/GenBank/DDBJ databases">
        <title>Genome analyses suggest a sexual origin of heterokaryosis in a supposedly ancient asexual fungus.</title>
        <authorList>
            <person name="Ropars J."/>
            <person name="Sedzielewska K."/>
            <person name="Noel J."/>
            <person name="Charron P."/>
            <person name="Farinelli L."/>
            <person name="Marton T."/>
            <person name="Kruger M."/>
            <person name="Pelin A."/>
            <person name="Brachmann A."/>
            <person name="Corradi N."/>
        </authorList>
    </citation>
    <scope>NUCLEOTIDE SEQUENCE [LARGE SCALE GENOMIC DNA]</scope>
    <source>
        <strain evidence="4 5">A5</strain>
    </source>
</reference>
<feature type="domain" description="SWIM-type" evidence="3">
    <location>
        <begin position="71"/>
        <end position="105"/>
    </location>
</feature>
<comment type="caution">
    <text evidence="4">The sequence shown here is derived from an EMBL/GenBank/DDBJ whole genome shotgun (WGS) entry which is preliminary data.</text>
</comment>
<organism evidence="4 5">
    <name type="scientific">Rhizophagus irregularis</name>
    <dbReference type="NCBI Taxonomy" id="588596"/>
    <lineage>
        <taxon>Eukaryota</taxon>
        <taxon>Fungi</taxon>
        <taxon>Fungi incertae sedis</taxon>
        <taxon>Mucoromycota</taxon>
        <taxon>Glomeromycotina</taxon>
        <taxon>Glomeromycetes</taxon>
        <taxon>Glomerales</taxon>
        <taxon>Glomeraceae</taxon>
        <taxon>Rhizophagus</taxon>
    </lineage>
</organism>